<name>A0A0C1RBS4_9CLOT</name>
<evidence type="ECO:0000259" key="4">
    <source>
        <dbReference type="SMART" id="SM00345"/>
    </source>
</evidence>
<accession>A0A0C1RBS4</accession>
<organism evidence="5 6">
    <name type="scientific">Clostridium argentinense CDC 2741</name>
    <dbReference type="NCBI Taxonomy" id="1418104"/>
    <lineage>
        <taxon>Bacteria</taxon>
        <taxon>Bacillati</taxon>
        <taxon>Bacillota</taxon>
        <taxon>Clostridia</taxon>
        <taxon>Eubacteriales</taxon>
        <taxon>Clostridiaceae</taxon>
        <taxon>Clostridium</taxon>
    </lineage>
</organism>
<evidence type="ECO:0000313" key="6">
    <source>
        <dbReference type="Proteomes" id="UP000031366"/>
    </source>
</evidence>
<keyword evidence="2" id="KW-0238">DNA-binding</keyword>
<keyword evidence="1" id="KW-0805">Transcription regulation</keyword>
<feature type="domain" description="HTH gntR-type" evidence="4">
    <location>
        <begin position="7"/>
        <end position="66"/>
    </location>
</feature>
<dbReference type="GO" id="GO:0003700">
    <property type="term" value="F:DNA-binding transcription factor activity"/>
    <property type="evidence" value="ECO:0007669"/>
    <property type="project" value="InterPro"/>
</dbReference>
<sequence>MLKYEEIIEYIKSSIKTEKLNHPKKLPSIRFIQKLFQCSTGTVLKAYSKLEQDHIIQSLNKIILSILYLKVDIT</sequence>
<dbReference type="RefSeq" id="WP_236887387.1">
    <property type="nucleotide sequence ID" value="NZ_AYSO01000013.1"/>
</dbReference>
<dbReference type="EMBL" id="AYSO01000013">
    <property type="protein sequence ID" value="KIE47841.1"/>
    <property type="molecule type" value="Genomic_DNA"/>
</dbReference>
<dbReference type="Gene3D" id="1.10.10.10">
    <property type="entry name" value="Winged helix-like DNA-binding domain superfamily/Winged helix DNA-binding domain"/>
    <property type="match status" value="1"/>
</dbReference>
<evidence type="ECO:0000256" key="3">
    <source>
        <dbReference type="ARBA" id="ARBA00023163"/>
    </source>
</evidence>
<dbReference type="Pfam" id="PF00392">
    <property type="entry name" value="GntR"/>
    <property type="match status" value="1"/>
</dbReference>
<dbReference type="GO" id="GO:0003677">
    <property type="term" value="F:DNA binding"/>
    <property type="evidence" value="ECO:0007669"/>
    <property type="project" value="UniProtKB-KW"/>
</dbReference>
<reference evidence="5 6" key="1">
    <citation type="journal article" date="2015" name="Infect. Genet. Evol.">
        <title>Genomic sequences of six botulinum neurotoxin-producing strains representing three clostridial species illustrate the mobility and diversity of botulinum neurotoxin genes.</title>
        <authorList>
            <person name="Smith T.J."/>
            <person name="Hill K.K."/>
            <person name="Xie G."/>
            <person name="Foley B.T."/>
            <person name="Williamson C.H."/>
            <person name="Foster J.T."/>
            <person name="Johnson S.L."/>
            <person name="Chertkov O."/>
            <person name="Teshima H."/>
            <person name="Gibbons H.S."/>
            <person name="Johnsky L.A."/>
            <person name="Karavis M.A."/>
            <person name="Smith L.A."/>
        </authorList>
    </citation>
    <scope>NUCLEOTIDE SEQUENCE [LARGE SCALE GENOMIC DNA]</scope>
    <source>
        <strain evidence="5 6">CDC 2741</strain>
    </source>
</reference>
<dbReference type="InterPro" id="IPR000524">
    <property type="entry name" value="Tscrpt_reg_HTH_GntR"/>
</dbReference>
<dbReference type="AlphaFoldDB" id="A0A0C1RBS4"/>
<evidence type="ECO:0000313" key="5">
    <source>
        <dbReference type="EMBL" id="KIE47841.1"/>
    </source>
</evidence>
<gene>
    <name evidence="5" type="ORF">U732_3663</name>
</gene>
<dbReference type="SUPFAM" id="SSF46785">
    <property type="entry name" value="Winged helix' DNA-binding domain"/>
    <property type="match status" value="1"/>
</dbReference>
<dbReference type="InterPro" id="IPR036390">
    <property type="entry name" value="WH_DNA-bd_sf"/>
</dbReference>
<dbReference type="SMART" id="SM00345">
    <property type="entry name" value="HTH_GNTR"/>
    <property type="match status" value="1"/>
</dbReference>
<comment type="caution">
    <text evidence="5">The sequence shown here is derived from an EMBL/GenBank/DDBJ whole genome shotgun (WGS) entry which is preliminary data.</text>
</comment>
<evidence type="ECO:0000256" key="1">
    <source>
        <dbReference type="ARBA" id="ARBA00023015"/>
    </source>
</evidence>
<keyword evidence="6" id="KW-1185">Reference proteome</keyword>
<proteinExistence type="predicted"/>
<keyword evidence="3" id="KW-0804">Transcription</keyword>
<dbReference type="InterPro" id="IPR036388">
    <property type="entry name" value="WH-like_DNA-bd_sf"/>
</dbReference>
<protein>
    <submittedName>
        <fullName evidence="5">Bacterial regulatory s, gntR family protein</fullName>
    </submittedName>
</protein>
<evidence type="ECO:0000256" key="2">
    <source>
        <dbReference type="ARBA" id="ARBA00023125"/>
    </source>
</evidence>
<dbReference type="Proteomes" id="UP000031366">
    <property type="component" value="Unassembled WGS sequence"/>
</dbReference>